<protein>
    <submittedName>
        <fullName evidence="1">Uncharacterized protein</fullName>
    </submittedName>
</protein>
<proteinExistence type="predicted"/>
<keyword evidence="2" id="KW-1185">Reference proteome</keyword>
<accession>A0ACC2SPU3</accession>
<dbReference type="Proteomes" id="UP001165960">
    <property type="component" value="Unassembled WGS sequence"/>
</dbReference>
<name>A0ACC2SPU3_9FUNG</name>
<evidence type="ECO:0000313" key="1">
    <source>
        <dbReference type="EMBL" id="KAJ9064191.1"/>
    </source>
</evidence>
<sequence length="94" mass="10464">MYCQDAVPTSLIEKVSPVLDSSYEPYWSNSNKEDKEEEPQSYQTLEGQQGTVACCQRPQELGDPKTLAPRTIEGCRDFCVLDPLPTDPTLVPQG</sequence>
<reference evidence="1" key="1">
    <citation type="submission" date="2022-04" db="EMBL/GenBank/DDBJ databases">
        <title>Genome of the entomopathogenic fungus Entomophthora muscae.</title>
        <authorList>
            <person name="Elya C."/>
            <person name="Lovett B.R."/>
            <person name="Lee E."/>
            <person name="Macias A.M."/>
            <person name="Hajek A.E."/>
            <person name="De Bivort B.L."/>
            <person name="Kasson M.T."/>
            <person name="De Fine Licht H.H."/>
            <person name="Stajich J.E."/>
        </authorList>
    </citation>
    <scope>NUCLEOTIDE SEQUENCE</scope>
    <source>
        <strain evidence="1">Berkeley</strain>
    </source>
</reference>
<comment type="caution">
    <text evidence="1">The sequence shown here is derived from an EMBL/GenBank/DDBJ whole genome shotgun (WGS) entry which is preliminary data.</text>
</comment>
<gene>
    <name evidence="1" type="ORF">DSO57_1032987</name>
</gene>
<organism evidence="1 2">
    <name type="scientific">Entomophthora muscae</name>
    <dbReference type="NCBI Taxonomy" id="34485"/>
    <lineage>
        <taxon>Eukaryota</taxon>
        <taxon>Fungi</taxon>
        <taxon>Fungi incertae sedis</taxon>
        <taxon>Zoopagomycota</taxon>
        <taxon>Entomophthoromycotina</taxon>
        <taxon>Entomophthoromycetes</taxon>
        <taxon>Entomophthorales</taxon>
        <taxon>Entomophthoraceae</taxon>
        <taxon>Entomophthora</taxon>
    </lineage>
</organism>
<dbReference type="EMBL" id="QTSX02004514">
    <property type="protein sequence ID" value="KAJ9064191.1"/>
    <property type="molecule type" value="Genomic_DNA"/>
</dbReference>
<evidence type="ECO:0000313" key="2">
    <source>
        <dbReference type="Proteomes" id="UP001165960"/>
    </source>
</evidence>